<evidence type="ECO:0008006" key="3">
    <source>
        <dbReference type="Google" id="ProtNLM"/>
    </source>
</evidence>
<dbReference type="STRING" id="497964.CfE428DRAFT_6082"/>
<dbReference type="AlphaFoldDB" id="B4DAZ1"/>
<evidence type="ECO:0000313" key="1">
    <source>
        <dbReference type="EMBL" id="EDY16365.1"/>
    </source>
</evidence>
<evidence type="ECO:0000313" key="2">
    <source>
        <dbReference type="Proteomes" id="UP000005824"/>
    </source>
</evidence>
<dbReference type="Proteomes" id="UP000005824">
    <property type="component" value="Unassembled WGS sequence"/>
</dbReference>
<reference evidence="1 2" key="1">
    <citation type="journal article" date="2011" name="J. Bacteriol.">
        <title>Genome sequence of Chthoniobacter flavus Ellin428, an aerobic heterotrophic soil bacterium.</title>
        <authorList>
            <person name="Kant R."/>
            <person name="van Passel M.W."/>
            <person name="Palva A."/>
            <person name="Lucas S."/>
            <person name="Lapidus A."/>
            <person name="Glavina Del Rio T."/>
            <person name="Dalin E."/>
            <person name="Tice H."/>
            <person name="Bruce D."/>
            <person name="Goodwin L."/>
            <person name="Pitluck S."/>
            <person name="Larimer F.W."/>
            <person name="Land M.L."/>
            <person name="Hauser L."/>
            <person name="Sangwan P."/>
            <person name="de Vos W.M."/>
            <person name="Janssen P.H."/>
            <person name="Smidt H."/>
        </authorList>
    </citation>
    <scope>NUCLEOTIDE SEQUENCE [LARGE SCALE GENOMIC DNA]</scope>
    <source>
        <strain evidence="1 2">Ellin428</strain>
    </source>
</reference>
<proteinExistence type="predicted"/>
<dbReference type="PROSITE" id="PS51257">
    <property type="entry name" value="PROKAR_LIPOPROTEIN"/>
    <property type="match status" value="1"/>
</dbReference>
<dbReference type="EMBL" id="ABVL01000034">
    <property type="protein sequence ID" value="EDY16365.1"/>
    <property type="molecule type" value="Genomic_DNA"/>
</dbReference>
<keyword evidence="2" id="KW-1185">Reference proteome</keyword>
<protein>
    <recommendedName>
        <fullName evidence="3">Lipoprotein</fullName>
    </recommendedName>
</protein>
<comment type="caution">
    <text evidence="1">The sequence shown here is derived from an EMBL/GenBank/DDBJ whole genome shotgun (WGS) entry which is preliminary data.</text>
</comment>
<accession>B4DAZ1</accession>
<name>B4DAZ1_9BACT</name>
<organism evidence="1 2">
    <name type="scientific">Chthoniobacter flavus Ellin428</name>
    <dbReference type="NCBI Taxonomy" id="497964"/>
    <lineage>
        <taxon>Bacteria</taxon>
        <taxon>Pseudomonadati</taxon>
        <taxon>Verrucomicrobiota</taxon>
        <taxon>Spartobacteria</taxon>
        <taxon>Chthoniobacterales</taxon>
        <taxon>Chthoniobacteraceae</taxon>
        <taxon>Chthoniobacter</taxon>
    </lineage>
</organism>
<gene>
    <name evidence="1" type="ORF">CfE428DRAFT_6082</name>
</gene>
<dbReference type="InParanoid" id="B4DAZ1"/>
<sequence>MPRPLILLLLVALAFTGCTLYRRDRELLQDHHISGALYDKMMRHEPLALDEIIELSHRGVPGPFIVHYLQPTYYVYKLDANDVARLKQSGVPEGVTRYLLATPGMFSPSQAPVWYDDDPHFHDPYWDWRRY</sequence>